<evidence type="ECO:0000313" key="1">
    <source>
        <dbReference type="EMBL" id="KGR82775.1"/>
    </source>
</evidence>
<dbReference type="OrthoDB" id="2728756at2"/>
<comment type="caution">
    <text evidence="1">The sequence shown here is derived from an EMBL/GenBank/DDBJ whole genome shotgun (WGS) entry which is preliminary data.</text>
</comment>
<sequence>MKKLLLTAGILCLAGCTENERPEAEEKQPVQKESEIQEKPELTEAEIKQKQQLLNVLEGVAYGFGVVPDRSSFSDSRYGLAHAELVDVNQDGQDELYMLFRGSPHHKDELDHRNQDGYTLEIWQANPETKQAALLHYDFINLDSVAPTDMSISFVTTGKGEVLLKNSYFQSDEQENFDESTYYAYRDGTFEQVLAAYHGAGEQEEYRLDDKKVDRETFKQRMKDVEGEEVAIVKSEEGEKTFAFETADISGNIGSVFSDLTERFNTAFENGKEPSEEEMAKIEEGMSGLKYSGKIDQRNPETYEPIITSMIVTGDVPQDGGNLDYFMGYKEETVAKQIKALHNIDLDGAALGLPSPQKLDNTTLLHYGNGVFYVPPSDFHNQHATREVTAAAKVTDDTYFVTFRDAFFDLMGYTDATEDDSFDPDKYENVPVTGWPKETQDYISNGIPGYAVVKLVDGKVQIPYMGYRNLTEAELKSF</sequence>
<gene>
    <name evidence="1" type="ORF">CD32_18200</name>
</gene>
<organism evidence="1 2">
    <name type="scientific">Lysinibacillus odysseyi 34hs-1 = NBRC 100172</name>
    <dbReference type="NCBI Taxonomy" id="1220589"/>
    <lineage>
        <taxon>Bacteria</taxon>
        <taxon>Bacillati</taxon>
        <taxon>Bacillota</taxon>
        <taxon>Bacilli</taxon>
        <taxon>Bacillales</taxon>
        <taxon>Bacillaceae</taxon>
        <taxon>Lysinibacillus</taxon>
    </lineage>
</organism>
<dbReference type="RefSeq" id="WP_036157256.1">
    <property type="nucleotide sequence ID" value="NZ_AVCX01000002.1"/>
</dbReference>
<protein>
    <submittedName>
        <fullName evidence="1">Uncharacterized protein</fullName>
    </submittedName>
</protein>
<reference evidence="1 2" key="1">
    <citation type="submission" date="2014-02" db="EMBL/GenBank/DDBJ databases">
        <title>Draft genome sequence of Lysinibacillus odysseyi NBRC 100172.</title>
        <authorList>
            <person name="Zhang F."/>
            <person name="Wang G."/>
            <person name="Zhang L."/>
        </authorList>
    </citation>
    <scope>NUCLEOTIDE SEQUENCE [LARGE SCALE GENOMIC DNA]</scope>
    <source>
        <strain evidence="1 2">NBRC 100172</strain>
    </source>
</reference>
<dbReference type="Proteomes" id="UP000030437">
    <property type="component" value="Unassembled WGS sequence"/>
</dbReference>
<keyword evidence="2" id="KW-1185">Reference proteome</keyword>
<proteinExistence type="predicted"/>
<evidence type="ECO:0000313" key="2">
    <source>
        <dbReference type="Proteomes" id="UP000030437"/>
    </source>
</evidence>
<dbReference type="EMBL" id="JPVP01000059">
    <property type="protein sequence ID" value="KGR82775.1"/>
    <property type="molecule type" value="Genomic_DNA"/>
</dbReference>
<name>A0A0A3IH65_9BACI</name>
<dbReference type="AlphaFoldDB" id="A0A0A3IH65"/>
<dbReference type="eggNOG" id="ENOG5030BYX">
    <property type="taxonomic scope" value="Bacteria"/>
</dbReference>
<accession>A0A0A3IH65</accession>